<keyword evidence="1" id="KW-0732">Signal</keyword>
<evidence type="ECO:0000313" key="4">
    <source>
        <dbReference type="Proteomes" id="UP001226434"/>
    </source>
</evidence>
<gene>
    <name evidence="3" type="ORF">QJ048_01255</name>
</gene>
<name>A0ABT6R7L5_9BACT</name>
<dbReference type="EMBL" id="JASBRG010000001">
    <property type="protein sequence ID" value="MDI3318375.1"/>
    <property type="molecule type" value="Genomic_DNA"/>
</dbReference>
<dbReference type="GO" id="GO:0016740">
    <property type="term" value="F:transferase activity"/>
    <property type="evidence" value="ECO:0007669"/>
    <property type="project" value="UniProtKB-KW"/>
</dbReference>
<reference evidence="3 4" key="1">
    <citation type="submission" date="2023-05" db="EMBL/GenBank/DDBJ databases">
        <title>Genome sequence of Pinibacter sp. MAH-24.</title>
        <authorList>
            <person name="Huq M.A."/>
        </authorList>
    </citation>
    <scope>NUCLEOTIDE SEQUENCE [LARGE SCALE GENOMIC DNA]</scope>
    <source>
        <strain evidence="3 4">MAH-24</strain>
    </source>
</reference>
<dbReference type="NCBIfam" id="TIGR01409">
    <property type="entry name" value="TAT_signal_seq"/>
    <property type="match status" value="1"/>
</dbReference>
<protein>
    <submittedName>
        <fullName evidence="3">Polysaccharide pyruvyl transferase family protein</fullName>
    </submittedName>
</protein>
<accession>A0ABT6R7L5</accession>
<evidence type="ECO:0000313" key="3">
    <source>
        <dbReference type="EMBL" id="MDI3318375.1"/>
    </source>
</evidence>
<dbReference type="Proteomes" id="UP001226434">
    <property type="component" value="Unassembled WGS sequence"/>
</dbReference>
<feature type="chain" id="PRO_5047177383" evidence="1">
    <location>
        <begin position="30"/>
        <end position="453"/>
    </location>
</feature>
<proteinExistence type="predicted"/>
<dbReference type="PANTHER" id="PTHR36836">
    <property type="entry name" value="COLANIC ACID BIOSYNTHESIS PROTEIN WCAK"/>
    <property type="match status" value="1"/>
</dbReference>
<dbReference type="InterPro" id="IPR006311">
    <property type="entry name" value="TAT_signal"/>
</dbReference>
<dbReference type="InterPro" id="IPR019546">
    <property type="entry name" value="TAT_signal_bac_arc"/>
</dbReference>
<dbReference type="RefSeq" id="WP_282332502.1">
    <property type="nucleotide sequence ID" value="NZ_JASBRG010000001.1"/>
</dbReference>
<sequence length="453" mass="51520">MSTNRRNFLKKSGLATAASMIGFVGSAAAAMHEEKVINQQEWSRKKNPVVIIRTSWGDTNIGDQGHTPGLIALLYQYVPGVQIILWHGKDVPETEKQMLQNYPDVKIVHGKFYEPEKPFEGPLKEAFDKADLFVFNSGMAMNFGLYGHDWAGAMSGLTAFVWCREHGIPFGIYGQSFDKFEHPSMEIYRNVMSQAAFVYCRDGESLKFLQENKFRTPVLEFGPDAVFGINIRDEEKGLAYMKEAGLEEKKFLAVITLTNTPPIGSKGDPLNPVNRSPLQKKQDEDRMANVREMIIQWVRNTGYKVLLAPEANKEMQPAKEWVYDQLPEDVQSKVVWRSAFWNVSEAMSVYARAHSIFGMEPHSLIMGLTMGVPIIHAWPPSHGRKCFMFRDIGLPEWLFPVDESKAADWTNVLMQNYNNYQVAKDKVAKAMQFVHARQKDTMQVINKALQQKV</sequence>
<feature type="signal peptide" evidence="1">
    <location>
        <begin position="1"/>
        <end position="29"/>
    </location>
</feature>
<dbReference type="Pfam" id="PF04230">
    <property type="entry name" value="PS_pyruv_trans"/>
    <property type="match status" value="1"/>
</dbReference>
<keyword evidence="4" id="KW-1185">Reference proteome</keyword>
<organism evidence="3 4">
    <name type="scientific">Pinibacter soli</name>
    <dbReference type="NCBI Taxonomy" id="3044211"/>
    <lineage>
        <taxon>Bacteria</taxon>
        <taxon>Pseudomonadati</taxon>
        <taxon>Bacteroidota</taxon>
        <taxon>Chitinophagia</taxon>
        <taxon>Chitinophagales</taxon>
        <taxon>Chitinophagaceae</taxon>
        <taxon>Pinibacter</taxon>
    </lineage>
</organism>
<dbReference type="PROSITE" id="PS51318">
    <property type="entry name" value="TAT"/>
    <property type="match status" value="1"/>
</dbReference>
<dbReference type="InterPro" id="IPR007345">
    <property type="entry name" value="Polysacch_pyruvyl_Trfase"/>
</dbReference>
<dbReference type="PANTHER" id="PTHR36836:SF1">
    <property type="entry name" value="COLANIC ACID BIOSYNTHESIS PROTEIN WCAK"/>
    <property type="match status" value="1"/>
</dbReference>
<feature type="domain" description="Polysaccharide pyruvyl transferase" evidence="2">
    <location>
        <begin position="96"/>
        <end position="375"/>
    </location>
</feature>
<comment type="caution">
    <text evidence="3">The sequence shown here is derived from an EMBL/GenBank/DDBJ whole genome shotgun (WGS) entry which is preliminary data.</text>
</comment>
<keyword evidence="3" id="KW-0808">Transferase</keyword>
<evidence type="ECO:0000259" key="2">
    <source>
        <dbReference type="Pfam" id="PF04230"/>
    </source>
</evidence>
<evidence type="ECO:0000256" key="1">
    <source>
        <dbReference type="SAM" id="SignalP"/>
    </source>
</evidence>